<dbReference type="PANTHER" id="PTHR38899:SF1">
    <property type="entry name" value="PROTEIN KINASE"/>
    <property type="match status" value="1"/>
</dbReference>
<protein>
    <submittedName>
        <fullName evidence="1">Uncharacterized protein</fullName>
    </submittedName>
</protein>
<proteinExistence type="predicted"/>
<dbReference type="AlphaFoldDB" id="A0A6C0ADK9"/>
<name>A0A6C0ADK9_9ZZZZ</name>
<sequence length="201" mass="23380">MIYILDWDDTLIPTSLLDYESKRQNVSLYDIKLNHKIKSELKILELHVFNFVEKLLSKGKVYIVTNADINWFKFSAKSFYPNISDFLINLNVISALDIFKKDFPNIPISQGFPINSTGADWKYNAMKKLLIDKEYNTMISIGDAEYEREASMMIKKDNNKKIISIKLIDNPSIEKMILQLKSMFLNINTFENSAMLTNIVF</sequence>
<dbReference type="EMBL" id="MN740593">
    <property type="protein sequence ID" value="QHS77814.1"/>
    <property type="molecule type" value="Genomic_DNA"/>
</dbReference>
<dbReference type="PANTHER" id="PTHR38899">
    <property type="entry name" value="DOMAIN OOKINETE PROTEIN, PUTATIVE-RELATED"/>
    <property type="match status" value="1"/>
</dbReference>
<organism evidence="1">
    <name type="scientific">viral metagenome</name>
    <dbReference type="NCBI Taxonomy" id="1070528"/>
    <lineage>
        <taxon>unclassified sequences</taxon>
        <taxon>metagenomes</taxon>
        <taxon>organismal metagenomes</taxon>
    </lineage>
</organism>
<evidence type="ECO:0000313" key="1">
    <source>
        <dbReference type="EMBL" id="QHS77814.1"/>
    </source>
</evidence>
<accession>A0A6C0ADK9</accession>
<reference evidence="1" key="1">
    <citation type="journal article" date="2020" name="Nature">
        <title>Giant virus diversity and host interactions through global metagenomics.</title>
        <authorList>
            <person name="Schulz F."/>
            <person name="Roux S."/>
            <person name="Paez-Espino D."/>
            <person name="Jungbluth S."/>
            <person name="Walsh D.A."/>
            <person name="Denef V.J."/>
            <person name="McMahon K.D."/>
            <person name="Konstantinidis K.T."/>
            <person name="Eloe-Fadrosh E.A."/>
            <person name="Kyrpides N.C."/>
            <person name="Woyke T."/>
        </authorList>
    </citation>
    <scope>NUCLEOTIDE SEQUENCE</scope>
    <source>
        <strain evidence="1">GVMAG-S-1021933-23</strain>
    </source>
</reference>